<organism evidence="3 4">
    <name type="scientific">Paraburkholderia nemoris</name>
    <dbReference type="NCBI Taxonomy" id="2793076"/>
    <lineage>
        <taxon>Bacteria</taxon>
        <taxon>Pseudomonadati</taxon>
        <taxon>Pseudomonadota</taxon>
        <taxon>Betaproteobacteria</taxon>
        <taxon>Burkholderiales</taxon>
        <taxon>Burkholderiaceae</taxon>
        <taxon>Paraburkholderia</taxon>
    </lineage>
</organism>
<gene>
    <name evidence="3" type="ORF">R69776_08079</name>
</gene>
<feature type="transmembrane region" description="Helical" evidence="1">
    <location>
        <begin position="138"/>
        <end position="156"/>
    </location>
</feature>
<dbReference type="InterPro" id="IPR003675">
    <property type="entry name" value="Rce1/LyrA-like_dom"/>
</dbReference>
<dbReference type="Pfam" id="PF02517">
    <property type="entry name" value="Rce1-like"/>
    <property type="match status" value="1"/>
</dbReference>
<dbReference type="EMBL" id="CAJNBH010000058">
    <property type="protein sequence ID" value="CAE6862423.1"/>
    <property type="molecule type" value="Genomic_DNA"/>
</dbReference>
<feature type="transmembrane region" description="Helical" evidence="1">
    <location>
        <begin position="57"/>
        <end position="76"/>
    </location>
</feature>
<keyword evidence="1" id="KW-0472">Membrane</keyword>
<keyword evidence="4" id="KW-1185">Reference proteome</keyword>
<name>A0ABN7N8S7_9BURK</name>
<dbReference type="Proteomes" id="UP000673821">
    <property type="component" value="Unassembled WGS sequence"/>
</dbReference>
<keyword evidence="1" id="KW-1133">Transmembrane helix</keyword>
<sequence>MDARMDAPRHVDILGIGEPFATRWRLALVFGVLVYVGYRLVNPLIARQFDLSTQIHYGIPIYYGPAALLMLALFALHKRFCFPDIHFVGNIRRKDVIRGMLAVSVLYIAAYGTAYCLGQPREATMLSLYSLKTPTQNVVMIISLLALPPIVEELAFRHFLLSALPFNANRKIAAVAVVATALLFSVQHRHYDYLTTYLLLFALGVVFSQARIRTGGVALPIALHSYAVAFALICDRVVAYIQG</sequence>
<evidence type="ECO:0000313" key="4">
    <source>
        <dbReference type="Proteomes" id="UP000673821"/>
    </source>
</evidence>
<keyword evidence="1" id="KW-0812">Transmembrane</keyword>
<evidence type="ECO:0000259" key="2">
    <source>
        <dbReference type="Pfam" id="PF02517"/>
    </source>
</evidence>
<feature type="domain" description="CAAX prenyl protease 2/Lysostaphin resistance protein A-like" evidence="2">
    <location>
        <begin position="136"/>
        <end position="226"/>
    </location>
</feature>
<feature type="transmembrane region" description="Helical" evidence="1">
    <location>
        <begin position="193"/>
        <end position="210"/>
    </location>
</feature>
<feature type="transmembrane region" description="Helical" evidence="1">
    <location>
        <begin position="217"/>
        <end position="241"/>
    </location>
</feature>
<protein>
    <recommendedName>
        <fullName evidence="2">CAAX prenyl protease 2/Lysostaphin resistance protein A-like domain-containing protein</fullName>
    </recommendedName>
</protein>
<reference evidence="3 4" key="1">
    <citation type="submission" date="2021-02" db="EMBL/GenBank/DDBJ databases">
        <authorList>
            <person name="Vanwijnsberghe S."/>
        </authorList>
    </citation>
    <scope>NUCLEOTIDE SEQUENCE [LARGE SCALE GENOMIC DNA]</scope>
    <source>
        <strain evidence="3 4">R-69776</strain>
    </source>
</reference>
<proteinExistence type="predicted"/>
<accession>A0ABN7N8S7</accession>
<dbReference type="RefSeq" id="WP_200661365.1">
    <property type="nucleotide sequence ID" value="NZ_CAJNBH010000058.1"/>
</dbReference>
<feature type="transmembrane region" description="Helical" evidence="1">
    <location>
        <begin position="96"/>
        <end position="118"/>
    </location>
</feature>
<comment type="caution">
    <text evidence="3">The sequence shown here is derived from an EMBL/GenBank/DDBJ whole genome shotgun (WGS) entry which is preliminary data.</text>
</comment>
<feature type="transmembrane region" description="Helical" evidence="1">
    <location>
        <begin position="26"/>
        <end position="45"/>
    </location>
</feature>
<evidence type="ECO:0000313" key="3">
    <source>
        <dbReference type="EMBL" id="CAE6862423.1"/>
    </source>
</evidence>
<feature type="transmembrane region" description="Helical" evidence="1">
    <location>
        <begin position="168"/>
        <end position="187"/>
    </location>
</feature>
<evidence type="ECO:0000256" key="1">
    <source>
        <dbReference type="SAM" id="Phobius"/>
    </source>
</evidence>